<dbReference type="AlphaFoldDB" id="A0A3E0DFD2"/>
<dbReference type="OrthoDB" id="9794577at2"/>
<evidence type="ECO:0000256" key="7">
    <source>
        <dbReference type="ARBA" id="ARBA00023137"/>
    </source>
</evidence>
<protein>
    <recommendedName>
        <fullName evidence="2">non-specific protein-tyrosine kinase</fullName>
        <ecNumber evidence="2">2.7.10.2</ecNumber>
    </recommendedName>
</protein>
<dbReference type="GO" id="GO:0005524">
    <property type="term" value="F:ATP binding"/>
    <property type="evidence" value="ECO:0007669"/>
    <property type="project" value="UniProtKB-KW"/>
</dbReference>
<proteinExistence type="inferred from homology"/>
<dbReference type="CDD" id="cd05387">
    <property type="entry name" value="BY-kinase"/>
    <property type="match status" value="1"/>
</dbReference>
<dbReference type="EC" id="2.7.10.2" evidence="2"/>
<accession>A0A3E0DFD2</accession>
<keyword evidence="4" id="KW-0547">Nucleotide-binding</keyword>
<name>A0A3E0DFD2_9BACT</name>
<dbReference type="SUPFAM" id="SSF52540">
    <property type="entry name" value="P-loop containing nucleoside triphosphate hydrolases"/>
    <property type="match status" value="1"/>
</dbReference>
<dbReference type="Pfam" id="PF13614">
    <property type="entry name" value="AAA_31"/>
    <property type="match status" value="1"/>
</dbReference>
<feature type="domain" description="AAA" evidence="11">
    <location>
        <begin position="588"/>
        <end position="714"/>
    </location>
</feature>
<feature type="transmembrane region" description="Helical" evidence="10">
    <location>
        <begin position="31"/>
        <end position="52"/>
    </location>
</feature>
<keyword evidence="6" id="KW-0067">ATP-binding</keyword>
<keyword evidence="9" id="KW-0175">Coiled coil</keyword>
<evidence type="ECO:0000256" key="10">
    <source>
        <dbReference type="SAM" id="Phobius"/>
    </source>
</evidence>
<comment type="similarity">
    <text evidence="1">Belongs to the CpsD/CapB family.</text>
</comment>
<evidence type="ECO:0000259" key="11">
    <source>
        <dbReference type="Pfam" id="PF13614"/>
    </source>
</evidence>
<comment type="caution">
    <text evidence="12">The sequence shown here is derived from an EMBL/GenBank/DDBJ whole genome shotgun (WGS) entry which is preliminary data.</text>
</comment>
<dbReference type="Gene3D" id="3.40.50.300">
    <property type="entry name" value="P-loop containing nucleotide triphosphate hydrolases"/>
    <property type="match status" value="1"/>
</dbReference>
<dbReference type="PANTHER" id="PTHR32309">
    <property type="entry name" value="TYROSINE-PROTEIN KINASE"/>
    <property type="match status" value="1"/>
</dbReference>
<evidence type="ECO:0000256" key="6">
    <source>
        <dbReference type="ARBA" id="ARBA00022840"/>
    </source>
</evidence>
<dbReference type="InterPro" id="IPR025669">
    <property type="entry name" value="AAA_dom"/>
</dbReference>
<evidence type="ECO:0000256" key="5">
    <source>
        <dbReference type="ARBA" id="ARBA00022777"/>
    </source>
</evidence>
<dbReference type="GO" id="GO:0005886">
    <property type="term" value="C:plasma membrane"/>
    <property type="evidence" value="ECO:0007669"/>
    <property type="project" value="TreeGrafter"/>
</dbReference>
<dbReference type="Proteomes" id="UP000256405">
    <property type="component" value="Unassembled WGS sequence"/>
</dbReference>
<evidence type="ECO:0000313" key="13">
    <source>
        <dbReference type="Proteomes" id="UP000256405"/>
    </source>
</evidence>
<dbReference type="NCBIfam" id="TIGR01007">
    <property type="entry name" value="eps_fam"/>
    <property type="match status" value="1"/>
</dbReference>
<dbReference type="RefSeq" id="WP_086542966.1">
    <property type="nucleotide sequence ID" value="NZ_MSSW01000058.1"/>
</dbReference>
<evidence type="ECO:0000256" key="4">
    <source>
        <dbReference type="ARBA" id="ARBA00022741"/>
    </source>
</evidence>
<dbReference type="PANTHER" id="PTHR32309:SF13">
    <property type="entry name" value="FERRIC ENTEROBACTIN TRANSPORT PROTEIN FEPE"/>
    <property type="match status" value="1"/>
</dbReference>
<keyword evidence="7" id="KW-0829">Tyrosine-protein kinase</keyword>
<keyword evidence="10" id="KW-0472">Membrane</keyword>
<dbReference type="InterPro" id="IPR027417">
    <property type="entry name" value="P-loop_NTPase"/>
</dbReference>
<keyword evidence="13" id="KW-1185">Reference proteome</keyword>
<feature type="transmembrane region" description="Helical" evidence="10">
    <location>
        <begin position="503"/>
        <end position="526"/>
    </location>
</feature>
<sequence>MKLSNIFIEDTPNAPFSGMDVKSKLNKLFKVWPLFLLSFALVLTGVWTYVYYAVPNYAVNSSIMVKDVTKGANFLENPIFEGLNEFKSSNTVDNEMDVIQSGILMRDVVRDLNLYNDYFAINSVKRKSAIFYKDLPFTLEKMEIFTLNPKDSKEKKSMLVKEFHETYIVAEINDELIQIDIDKLVKTKYASFVFSYTNQPSLGVLENPILVNFVSPDELAGKFASNLNAETKDKQSSILYISLLETVPQRGVMVLDKLIEIYNAQMAEDKKEVARKSLDFLNSQISLTLSELNDMEKGIETFKNSKNVVDVQTDTKVYQENYIRNNREISDLENQIDIYNNVESVVSQETDGDISGLSSLIKSDPYLSSMMTDYQDSKAKISEYEKSIMPDNPLMIKQKSLLNSARKNIINHIAINLKQLEITLQNLTNENAQFQNKSNSAPQLERQYEAISRDVEVKKDHYLYLIKKKEETSLFIASVPSNQAKVIESASFSFIPSKPYPPVLYIAGIFFAFTVPFAYVFGGSLLSDKIVVRSDLSSISQIDVLGEISFMKHEEPFVINYKNNTPISEQFRLIRSNFNYKLDTSICKVVLVTSSISGEGKTFFAINFAKSLSMVGKKVALLEYDLRKKGLREDLKFESGRGISNYLTSNDFSLQDLMISGNEVNGITVYQVGKIAENPSEIMYSNKNSDFINKLKEEFDYIVIDTAPIGLVSDALALSEIVDYSIFIVRYDYTTKKNLGFFEDILKSNRLKNPMIVINGSKNSLNYAYGNYSHS</sequence>
<evidence type="ECO:0000313" key="12">
    <source>
        <dbReference type="EMBL" id="REG81411.1"/>
    </source>
</evidence>
<keyword evidence="3" id="KW-0808">Transferase</keyword>
<dbReference type="InterPro" id="IPR005702">
    <property type="entry name" value="Wzc-like_C"/>
</dbReference>
<keyword evidence="5" id="KW-0418">Kinase</keyword>
<keyword evidence="10" id="KW-0812">Transmembrane</keyword>
<keyword evidence="10" id="KW-1133">Transmembrane helix</keyword>
<feature type="coiled-coil region" evidence="9">
    <location>
        <begin position="410"/>
        <end position="437"/>
    </location>
</feature>
<organism evidence="12 13">
    <name type="scientific">Algoriphagus antarcticus</name>
    <dbReference type="NCBI Taxonomy" id="238540"/>
    <lineage>
        <taxon>Bacteria</taxon>
        <taxon>Pseudomonadati</taxon>
        <taxon>Bacteroidota</taxon>
        <taxon>Cytophagia</taxon>
        <taxon>Cytophagales</taxon>
        <taxon>Cyclobacteriaceae</taxon>
        <taxon>Algoriphagus</taxon>
    </lineage>
</organism>
<reference evidence="12 13" key="1">
    <citation type="submission" date="2018-08" db="EMBL/GenBank/DDBJ databases">
        <title>Genomic Encyclopedia of Archaeal and Bacterial Type Strains, Phase II (KMG-II): from individual species to whole genera.</title>
        <authorList>
            <person name="Goeker M."/>
        </authorList>
    </citation>
    <scope>NUCLEOTIDE SEQUENCE [LARGE SCALE GENOMIC DNA]</scope>
    <source>
        <strain evidence="12 13">DSM 15986</strain>
    </source>
</reference>
<evidence type="ECO:0000256" key="1">
    <source>
        <dbReference type="ARBA" id="ARBA00007316"/>
    </source>
</evidence>
<dbReference type="InterPro" id="IPR050445">
    <property type="entry name" value="Bact_polysacc_biosynth/exp"/>
</dbReference>
<evidence type="ECO:0000256" key="9">
    <source>
        <dbReference type="SAM" id="Coils"/>
    </source>
</evidence>
<gene>
    <name evidence="12" type="ORF">C8N25_12759</name>
</gene>
<dbReference type="EMBL" id="QUNF01000027">
    <property type="protein sequence ID" value="REG81411.1"/>
    <property type="molecule type" value="Genomic_DNA"/>
</dbReference>
<comment type="catalytic activity">
    <reaction evidence="8">
        <text>L-tyrosyl-[protein] + ATP = O-phospho-L-tyrosyl-[protein] + ADP + H(+)</text>
        <dbReference type="Rhea" id="RHEA:10596"/>
        <dbReference type="Rhea" id="RHEA-COMP:10136"/>
        <dbReference type="Rhea" id="RHEA-COMP:20101"/>
        <dbReference type="ChEBI" id="CHEBI:15378"/>
        <dbReference type="ChEBI" id="CHEBI:30616"/>
        <dbReference type="ChEBI" id="CHEBI:46858"/>
        <dbReference type="ChEBI" id="CHEBI:61978"/>
        <dbReference type="ChEBI" id="CHEBI:456216"/>
        <dbReference type="EC" id="2.7.10.2"/>
    </reaction>
</comment>
<evidence type="ECO:0000256" key="2">
    <source>
        <dbReference type="ARBA" id="ARBA00011903"/>
    </source>
</evidence>
<evidence type="ECO:0000256" key="8">
    <source>
        <dbReference type="ARBA" id="ARBA00051245"/>
    </source>
</evidence>
<evidence type="ECO:0000256" key="3">
    <source>
        <dbReference type="ARBA" id="ARBA00022679"/>
    </source>
</evidence>
<dbReference type="GO" id="GO:0004715">
    <property type="term" value="F:non-membrane spanning protein tyrosine kinase activity"/>
    <property type="evidence" value="ECO:0007669"/>
    <property type="project" value="UniProtKB-EC"/>
</dbReference>